<organism evidence="1 2">
    <name type="scientific">Desulfoplanes formicivorans</name>
    <dbReference type="NCBI Taxonomy" id="1592317"/>
    <lineage>
        <taxon>Bacteria</taxon>
        <taxon>Pseudomonadati</taxon>
        <taxon>Thermodesulfobacteriota</taxon>
        <taxon>Desulfovibrionia</taxon>
        <taxon>Desulfovibrionales</taxon>
        <taxon>Desulfoplanaceae</taxon>
        <taxon>Desulfoplanes</taxon>
    </lineage>
</organism>
<dbReference type="AlphaFoldDB" id="A0A194AKT4"/>
<dbReference type="STRING" id="1592317.DPF_2042"/>
<dbReference type="Proteomes" id="UP000095200">
    <property type="component" value="Unassembled WGS sequence"/>
</dbReference>
<keyword evidence="2" id="KW-1185">Reference proteome</keyword>
<evidence type="ECO:0000313" key="2">
    <source>
        <dbReference type="Proteomes" id="UP000095200"/>
    </source>
</evidence>
<dbReference type="RefSeq" id="WP_069859567.1">
    <property type="nucleotide sequence ID" value="NZ_BDFE01000017.1"/>
</dbReference>
<comment type="caution">
    <text evidence="1">The sequence shown here is derived from an EMBL/GenBank/DDBJ whole genome shotgun (WGS) entry which is preliminary data.</text>
</comment>
<accession>A0A194AKT4</accession>
<dbReference type="EMBL" id="BDFE01000017">
    <property type="protein sequence ID" value="GAU09319.1"/>
    <property type="molecule type" value="Genomic_DNA"/>
</dbReference>
<reference evidence="2" key="1">
    <citation type="submission" date="2016-06" db="EMBL/GenBank/DDBJ databases">
        <title>Draft genome sequence of Desulfoplanes formicivorans strain Pf12B.</title>
        <authorList>
            <person name="Watanabe M."/>
            <person name="Kojima H."/>
            <person name="Fukui M."/>
        </authorList>
    </citation>
    <scope>NUCLEOTIDE SEQUENCE [LARGE SCALE GENOMIC DNA]</scope>
    <source>
        <strain evidence="2">Pf12B</strain>
    </source>
</reference>
<dbReference type="PROSITE" id="PS51257">
    <property type="entry name" value="PROKAR_LIPOPROTEIN"/>
    <property type="match status" value="1"/>
</dbReference>
<protein>
    <recommendedName>
        <fullName evidence="3">Lipoprotein</fullName>
    </recommendedName>
</protein>
<gene>
    <name evidence="1" type="ORF">DPF_2042</name>
</gene>
<evidence type="ECO:0008006" key="3">
    <source>
        <dbReference type="Google" id="ProtNLM"/>
    </source>
</evidence>
<sequence length="248" mass="27830">MNTDAHRCTPAINLAVCIVLVAVLLQGCSLGSGPKSLYPPPAALSQTASLRQDFIQEFLQGRWTTARSLFIQTCDNLLRQDDFCAVARMYVLAYKLHAYLGVTYPHLLDKAVDFSQQGLDCTLKTHDRDALLVGPRDRTMQDLLDRSDWPTIYSYLKKLGDPLFVSVYARKAAGKAASSPDKDSAWANTFLKLAHDVDSRQGWVLFLIQDWKGQRSLEKDPVRQRFMDQRINSLLDLVSPCTQPLIGP</sequence>
<name>A0A194AKT4_9BACT</name>
<dbReference type="OrthoDB" id="5471641at2"/>
<evidence type="ECO:0000313" key="1">
    <source>
        <dbReference type="EMBL" id="GAU09319.1"/>
    </source>
</evidence>
<proteinExistence type="predicted"/>